<dbReference type="AlphaFoldDB" id="A0A4V2PJB3"/>
<keyword evidence="4" id="KW-1185">Reference proteome</keyword>
<feature type="transmembrane region" description="Helical" evidence="2">
    <location>
        <begin position="77"/>
        <end position="102"/>
    </location>
</feature>
<organism evidence="3 4">
    <name type="scientific">Pseudonocardia endophytica</name>
    <dbReference type="NCBI Taxonomy" id="401976"/>
    <lineage>
        <taxon>Bacteria</taxon>
        <taxon>Bacillati</taxon>
        <taxon>Actinomycetota</taxon>
        <taxon>Actinomycetes</taxon>
        <taxon>Pseudonocardiales</taxon>
        <taxon>Pseudonocardiaceae</taxon>
        <taxon>Pseudonocardia</taxon>
    </lineage>
</organism>
<feature type="compositionally biased region" description="Basic and acidic residues" evidence="1">
    <location>
        <begin position="1"/>
        <end position="13"/>
    </location>
</feature>
<evidence type="ECO:0000256" key="2">
    <source>
        <dbReference type="SAM" id="Phobius"/>
    </source>
</evidence>
<protein>
    <submittedName>
        <fullName evidence="3">Uncharacterized protein</fullName>
    </submittedName>
</protein>
<dbReference type="Proteomes" id="UP000295560">
    <property type="component" value="Unassembled WGS sequence"/>
</dbReference>
<feature type="region of interest" description="Disordered" evidence="1">
    <location>
        <begin position="1"/>
        <end position="72"/>
    </location>
</feature>
<keyword evidence="2" id="KW-0812">Transmembrane</keyword>
<comment type="caution">
    <text evidence="3">The sequence shown here is derived from an EMBL/GenBank/DDBJ whole genome shotgun (WGS) entry which is preliminary data.</text>
</comment>
<evidence type="ECO:0000256" key="1">
    <source>
        <dbReference type="SAM" id="MobiDB-lite"/>
    </source>
</evidence>
<sequence>MTHPDDAGRRLSEALHAQASRGPMPPQNGPRPQRQAPPPAPPRMPNRMPPPAPRPSQTAPPSPQVQEQATGSDRRQIVWALVVTLLVGAILGGGLALLSVLLPGVLPAIG</sequence>
<dbReference type="EMBL" id="SMFZ01000001">
    <property type="protein sequence ID" value="TCK27806.1"/>
    <property type="molecule type" value="Genomic_DNA"/>
</dbReference>
<evidence type="ECO:0000313" key="3">
    <source>
        <dbReference type="EMBL" id="TCK27806.1"/>
    </source>
</evidence>
<gene>
    <name evidence="3" type="ORF">EV378_3685</name>
</gene>
<keyword evidence="2" id="KW-0472">Membrane</keyword>
<name>A0A4V2PJB3_PSEEN</name>
<accession>A0A4V2PJB3</accession>
<reference evidence="3 4" key="1">
    <citation type="submission" date="2019-03" db="EMBL/GenBank/DDBJ databases">
        <title>Sequencing the genomes of 1000 actinobacteria strains.</title>
        <authorList>
            <person name="Klenk H.-P."/>
        </authorList>
    </citation>
    <scope>NUCLEOTIDE SEQUENCE [LARGE SCALE GENOMIC DNA]</scope>
    <source>
        <strain evidence="3 4">DSM 44969</strain>
    </source>
</reference>
<feature type="compositionally biased region" description="Pro residues" evidence="1">
    <location>
        <begin position="23"/>
        <end position="63"/>
    </location>
</feature>
<keyword evidence="2" id="KW-1133">Transmembrane helix</keyword>
<evidence type="ECO:0000313" key="4">
    <source>
        <dbReference type="Proteomes" id="UP000295560"/>
    </source>
</evidence>
<proteinExistence type="predicted"/>
<dbReference type="RefSeq" id="WP_132427013.1">
    <property type="nucleotide sequence ID" value="NZ_SMFZ01000001.1"/>
</dbReference>